<dbReference type="InterPro" id="IPR021408">
    <property type="entry name" value="DUF3046"/>
</dbReference>
<dbReference type="Proteomes" id="UP000243342">
    <property type="component" value="Unassembled WGS sequence"/>
</dbReference>
<dbReference type="STRING" id="1428644.BIV57_15385"/>
<name>A0A1J7BD53_9ACTN</name>
<proteinExistence type="predicted"/>
<protein>
    <recommendedName>
        <fullName evidence="3">DUF3046 domain-containing protein</fullName>
    </recommendedName>
</protein>
<dbReference type="RefSeq" id="WP_071657437.1">
    <property type="nucleotide sequence ID" value="NZ_MLCF01000084.1"/>
</dbReference>
<evidence type="ECO:0000313" key="2">
    <source>
        <dbReference type="Proteomes" id="UP000243342"/>
    </source>
</evidence>
<accession>A0A1J7BD53</accession>
<evidence type="ECO:0000313" key="1">
    <source>
        <dbReference type="EMBL" id="OIV36607.1"/>
    </source>
</evidence>
<sequence>MRLTEFWARMRAHLDPGYVDSFCRDQVIAELGERTVHQALSDGLPAKDVWRAVCNTLGLPRSAH</sequence>
<gene>
    <name evidence="1" type="ORF">BIV57_15385</name>
</gene>
<dbReference type="EMBL" id="MLCF01000084">
    <property type="protein sequence ID" value="OIV36607.1"/>
    <property type="molecule type" value="Genomic_DNA"/>
</dbReference>
<comment type="caution">
    <text evidence="1">The sequence shown here is derived from an EMBL/GenBank/DDBJ whole genome shotgun (WGS) entry which is preliminary data.</text>
</comment>
<dbReference type="Pfam" id="PF11248">
    <property type="entry name" value="DUF3046"/>
    <property type="match status" value="1"/>
</dbReference>
<keyword evidence="2" id="KW-1185">Reference proteome</keyword>
<organism evidence="1 2">
    <name type="scientific">Mangrovactinospora gilvigrisea</name>
    <dbReference type="NCBI Taxonomy" id="1428644"/>
    <lineage>
        <taxon>Bacteria</taxon>
        <taxon>Bacillati</taxon>
        <taxon>Actinomycetota</taxon>
        <taxon>Actinomycetes</taxon>
        <taxon>Kitasatosporales</taxon>
        <taxon>Streptomycetaceae</taxon>
        <taxon>Mangrovactinospora</taxon>
    </lineage>
</organism>
<dbReference type="AlphaFoldDB" id="A0A1J7BD53"/>
<reference evidence="1 2" key="1">
    <citation type="submission" date="2016-10" db="EMBL/GenBank/DDBJ databases">
        <title>Genome sequence of Streptomyces gilvigriseus MUSC 26.</title>
        <authorList>
            <person name="Lee L.-H."/>
            <person name="Ser H.-L."/>
        </authorList>
    </citation>
    <scope>NUCLEOTIDE SEQUENCE [LARGE SCALE GENOMIC DNA]</scope>
    <source>
        <strain evidence="1 2">MUSC 26</strain>
    </source>
</reference>
<dbReference type="OrthoDB" id="3215033at2"/>
<evidence type="ECO:0008006" key="3">
    <source>
        <dbReference type="Google" id="ProtNLM"/>
    </source>
</evidence>